<feature type="domain" description="PHR" evidence="3">
    <location>
        <begin position="1154"/>
        <end position="1304"/>
    </location>
</feature>
<dbReference type="GO" id="GO:0005886">
    <property type="term" value="C:plasma membrane"/>
    <property type="evidence" value="ECO:0007669"/>
    <property type="project" value="TreeGrafter"/>
</dbReference>
<evidence type="ECO:0000256" key="1">
    <source>
        <dbReference type="ARBA" id="ARBA00022786"/>
    </source>
</evidence>
<dbReference type="InterPro" id="IPR009091">
    <property type="entry name" value="RCC1/BLIP-II"/>
</dbReference>
<evidence type="ECO:0000313" key="5">
    <source>
        <dbReference type="Proteomes" id="UP001160148"/>
    </source>
</evidence>
<evidence type="ECO:0000313" key="4">
    <source>
        <dbReference type="EMBL" id="CAI6350019.1"/>
    </source>
</evidence>
<dbReference type="Pfam" id="PF08005">
    <property type="entry name" value="PHR"/>
    <property type="match status" value="2"/>
</dbReference>
<dbReference type="Pfam" id="PF13540">
    <property type="entry name" value="RCC1_2"/>
    <property type="match status" value="3"/>
</dbReference>
<dbReference type="PROSITE" id="PS00626">
    <property type="entry name" value="RCC1_2"/>
    <property type="match status" value="2"/>
</dbReference>
<dbReference type="GO" id="GO:0007411">
    <property type="term" value="P:axon guidance"/>
    <property type="evidence" value="ECO:0007669"/>
    <property type="project" value="TreeGrafter"/>
</dbReference>
<dbReference type="PROSITE" id="PS50012">
    <property type="entry name" value="RCC1_3"/>
    <property type="match status" value="1"/>
</dbReference>
<feature type="repeat" description="RCC1" evidence="2">
    <location>
        <begin position="889"/>
        <end position="941"/>
    </location>
</feature>
<dbReference type="InterPro" id="IPR000408">
    <property type="entry name" value="Reg_chr_condens"/>
</dbReference>
<keyword evidence="1" id="KW-0833">Ubl conjugation pathway</keyword>
<feature type="domain" description="PHR" evidence="3">
    <location>
        <begin position="1649"/>
        <end position="1807"/>
    </location>
</feature>
<dbReference type="Proteomes" id="UP001160148">
    <property type="component" value="Unassembled WGS sequence"/>
</dbReference>
<name>A0AAV0W2K2_9HEMI</name>
<comment type="caution">
    <text evidence="4">The sequence shown here is derived from an EMBL/GenBank/DDBJ whole genome shotgun (WGS) entry which is preliminary data.</text>
</comment>
<evidence type="ECO:0000259" key="3">
    <source>
        <dbReference type="Pfam" id="PF08005"/>
    </source>
</evidence>
<keyword evidence="5" id="KW-1185">Reference proteome</keyword>
<dbReference type="PANTHER" id="PTHR45943:SF1">
    <property type="entry name" value="E3 UBIQUITIN-PROTEIN LIGASE MYCBP2"/>
    <property type="match status" value="1"/>
</dbReference>
<dbReference type="GO" id="GO:0008582">
    <property type="term" value="P:regulation of synaptic assembly at neuromuscular junction"/>
    <property type="evidence" value="ECO:0007669"/>
    <property type="project" value="TreeGrafter"/>
</dbReference>
<dbReference type="InterPro" id="IPR012983">
    <property type="entry name" value="PHR"/>
</dbReference>
<dbReference type="GO" id="GO:0005634">
    <property type="term" value="C:nucleus"/>
    <property type="evidence" value="ECO:0007669"/>
    <property type="project" value="TreeGrafter"/>
</dbReference>
<dbReference type="GO" id="GO:0061630">
    <property type="term" value="F:ubiquitin protein ligase activity"/>
    <property type="evidence" value="ECO:0007669"/>
    <property type="project" value="TreeGrafter"/>
</dbReference>
<evidence type="ECO:0000256" key="2">
    <source>
        <dbReference type="PROSITE-ProRule" id="PRU00235"/>
    </source>
</evidence>
<reference evidence="4 5" key="1">
    <citation type="submission" date="2023-01" db="EMBL/GenBank/DDBJ databases">
        <authorList>
            <person name="Whitehead M."/>
        </authorList>
    </citation>
    <scope>NUCLEOTIDE SEQUENCE [LARGE SCALE GENOMIC DNA]</scope>
</reference>
<dbReference type="PRINTS" id="PR00633">
    <property type="entry name" value="RCCNDNSATION"/>
</dbReference>
<sequence length="2168" mass="240907">MLPEVDGIEQLYRRFFQEAQELPKKQHVKKNCQKAQKGSKLYKDGGWTMYVSGNASSFAVLSAARYAVFDRHAKKSDEAYWNSSSAPICVKTLNRVLQSSNNIQAISCSEIFIPKVVGIGLRSVFELIKESRVPSPDICTKALMALLDIIQYQSPEALKDEPSEVIDPLYELLLDMATGNYDNGTYDFKAVSCSCLISLVIVRGDTGKILNTLTTLIMCPNNASPRKIILPKVLTSLQKCVRVLTHGDYETPDWMSNGVPKSSEIITLNLNYLQNVKGMACDGDYLYTYSEYGFHKIGTGFGGTVSGHPYVSVARTSSLSLHSSDVCLGFYQKMLYLRVYYANQTCSQEIEFLDRDTFKKLGRVQLDTSVTLDTSCKPVFNDKDRLCFLDQSANNYVIKSIDPSTGKLVNEVPLVLSRRNVRIYGVSELWDSITAESAINSATDEEVSSVATLKDCFIISVKSGKALQWLKSNGQSTMNCYRSVWSELSLPNPCKIIKVAAGHDGLHCVLLCDTGSAYFLGVSRRGEDCDNGRYRKQPRVLKPKRITKIDGQFIVDVACNNGTTALVTKDGLLYMFGKDDTYCDIHTGLVKDLKNAKIVQIALGKAHAIALSAKGHIYSFGINNKGQCGRDICIPQTNKNNYPEITNNESLNQISSVDEQSIFENDCDDNKPCEDTCKPGQHNWKHDVCMVCTVCGECTGYSYSCLSSIRSNRKSGQECGCGEGDAGCTICGCCRICAREVEDNSELALLGPNGAGDLAGMMRLDVIFGIGDKAKTSQEARLEDHLKKRLNKREQRQKFNSVQADSSRDADIDSSVQIANNTNIHFQTHNSIIARSFVDDAVNNPGSDIERDTARMTILPPARIFLPTDCPVIQISCGLHHTVLLLSNGKVITFGSNSNGQLGCSLSLSRKGPTVLKIPRLKHPIISVSAGSNHTALVSKDGKLYTFGSYLKSQLGRDSGCNHVPLSVEDINPPHTRRARVVMCCGNQTIVKVDEALINSKILSIAANNDTILVMTSNKCLAINKQDGTCNSYSGNNQIQFDEKHTGMWCFDLLYNNLWHISDISEKVVVTCYNVNSACRRHNDTGSLLNYELALPPTAGISVSRIQVLVNLLTCMDILAQNSSLFPIGIASSHSNIPVASNTAEPKKEFLHINRFASLGGGWGYSGHSVEAIRFSVDCNIALVGFGLFGGRGEYTVKLKIYDIGVEGGERETDGELLAETDELTYECAPRQKNPVLLDDPIALFANRWYVACARITGPSSDCGSSGMCSVTSDEQITFTFKSSRRSNNGTDINAGQIPEILYRTVIPDSLSISTIHTSNSDIHILSDAFSHSVNKESFNALITLLRWSWTTINKNISDMCLPYSQKNFYMDLSKKDTSSICELKRLMFISKSCFHLLRSYIHEIYPDQVDKIKLPETEALASCVVEVRQLLQKILSDIRPHEVLKNVDRIFIDNKGSEVVKIMKCIKWLNQILNECHLTFVSCYHAFYPTPHLKLYSLWELLMDKKNTDHKNKLLTAVVAALCNTTYRLRELMPILKPTKLDKSGSSDQDHQYYYPLLVNATTSTAHNSLKSEPNWEVLLTHLLDIIGLPVRNVILNSKKPDNDLKSLSTNCSHLVARVVAELSSQATLSEDGTEIVNEREILLTTPSRFAKINQTKTWNAGNGSPDAICFWVDRAGIAIAGCGVFAGIGNYEYELELLAEKKQLEFDEPHGNRWKSLIVTRGSFGPDDSAMNYVADLKFDHPIRIKERVKYAIRLRNYGGRTNNGDMGLSCVKGHDNTLFSFNTCSLSLNGTTQSRGQIPYILYYSHDKNCDFERKVCNKLKARESTLSLLKTVVEKSMELINMSVEKLKKDPLVYKYLGESAIVNVLLPLVLAHIGPLTSFSKDAKSAIHVLELINKLLPAVTSINLYSANKLDVMHKDLSDKLDGSKQFGKFKSSKTEIRDSKCTTTSHHYAWVESDHPYTAATVSNYKVKFPKEVKWLCLEFDPRSCTAQTEDSLQLYIPNYRDYSDDDNKHVVTTPYIPVLKKFSNDPMEWPFAAVMLPGNEVMFSLETASDYLKNDRISRYGFRCLVIGYEVEELSKYQALGYGLVHLETELSFLGGMCVSTLLKCDIILPNDDSTHGLEQGSVSAADQVYAKHSGLLKKGFALAPFLNIQQVMDGVLPLR</sequence>
<dbReference type="EMBL" id="CARXXK010000001">
    <property type="protein sequence ID" value="CAI6350019.1"/>
    <property type="molecule type" value="Genomic_DNA"/>
</dbReference>
<accession>A0AAV0W2K2</accession>
<protein>
    <recommendedName>
        <fullName evidence="3">PHR domain-containing protein</fullName>
    </recommendedName>
</protein>
<dbReference type="SUPFAM" id="SSF50985">
    <property type="entry name" value="RCC1/BLIP-II"/>
    <property type="match status" value="2"/>
</dbReference>
<organism evidence="4 5">
    <name type="scientific">Macrosiphum euphorbiae</name>
    <name type="common">potato aphid</name>
    <dbReference type="NCBI Taxonomy" id="13131"/>
    <lineage>
        <taxon>Eukaryota</taxon>
        <taxon>Metazoa</taxon>
        <taxon>Ecdysozoa</taxon>
        <taxon>Arthropoda</taxon>
        <taxon>Hexapoda</taxon>
        <taxon>Insecta</taxon>
        <taxon>Pterygota</taxon>
        <taxon>Neoptera</taxon>
        <taxon>Paraneoptera</taxon>
        <taxon>Hemiptera</taxon>
        <taxon>Sternorrhyncha</taxon>
        <taxon>Aphidomorpha</taxon>
        <taxon>Aphidoidea</taxon>
        <taxon>Aphididae</taxon>
        <taxon>Macrosiphini</taxon>
        <taxon>Macrosiphum</taxon>
    </lineage>
</organism>
<dbReference type="PANTHER" id="PTHR45943">
    <property type="entry name" value="E3 UBIQUITIN-PROTEIN LIGASE MYCBP2"/>
    <property type="match status" value="1"/>
</dbReference>
<dbReference type="Gene3D" id="2.130.10.30">
    <property type="entry name" value="Regulator of chromosome condensation 1/beta-lactamase-inhibitor protein II"/>
    <property type="match status" value="2"/>
</dbReference>
<dbReference type="Gene3D" id="2.60.120.820">
    <property type="entry name" value="PHR domain"/>
    <property type="match status" value="2"/>
</dbReference>
<gene>
    <name evidence="4" type="ORF">MEUPH1_LOCUS6522</name>
</gene>
<dbReference type="InterPro" id="IPR038648">
    <property type="entry name" value="PHR_sf"/>
</dbReference>
<proteinExistence type="predicted"/>